<dbReference type="RefSeq" id="WP_017039565.1">
    <property type="nucleotide sequence ID" value="NZ_AJYQ02000072.1"/>
</dbReference>
<comment type="caution">
    <text evidence="2">The sequence shown here is derived from an EMBL/GenBank/DDBJ whole genome shotgun (WGS) entry which is preliminary data.</text>
</comment>
<keyword evidence="1" id="KW-0812">Transmembrane</keyword>
<evidence type="ECO:0000313" key="3">
    <source>
        <dbReference type="Proteomes" id="UP000094741"/>
    </source>
</evidence>
<gene>
    <name evidence="2" type="ORF">A1QO_19900</name>
</gene>
<organism evidence="2 3">
    <name type="scientific">Vibrio genomosp. F10 str. ZF-129</name>
    <dbReference type="NCBI Taxonomy" id="1187848"/>
    <lineage>
        <taxon>Bacteria</taxon>
        <taxon>Pseudomonadati</taxon>
        <taxon>Pseudomonadota</taxon>
        <taxon>Gammaproteobacteria</taxon>
        <taxon>Vibrionales</taxon>
        <taxon>Vibrionaceae</taxon>
        <taxon>Vibrio</taxon>
    </lineage>
</organism>
<dbReference type="STRING" id="1187848.A1QO_19900"/>
<evidence type="ECO:0000256" key="1">
    <source>
        <dbReference type="SAM" id="Phobius"/>
    </source>
</evidence>
<dbReference type="EMBL" id="AJYQ02000072">
    <property type="protein sequence ID" value="OEE35578.1"/>
    <property type="molecule type" value="Genomic_DNA"/>
</dbReference>
<reference evidence="2 3" key="1">
    <citation type="journal article" date="2012" name="Science">
        <title>Ecological populations of bacteria act as socially cohesive units of antibiotic production and resistance.</title>
        <authorList>
            <person name="Cordero O.X."/>
            <person name="Wildschutte H."/>
            <person name="Kirkup B."/>
            <person name="Proehl S."/>
            <person name="Ngo L."/>
            <person name="Hussain F."/>
            <person name="Le Roux F."/>
            <person name="Mincer T."/>
            <person name="Polz M.F."/>
        </authorList>
    </citation>
    <scope>NUCLEOTIDE SEQUENCE [LARGE SCALE GENOMIC DNA]</scope>
    <source>
        <strain evidence="2 3">ZF-129</strain>
    </source>
</reference>
<proteinExistence type="predicted"/>
<evidence type="ECO:0000313" key="2">
    <source>
        <dbReference type="EMBL" id="OEE35578.1"/>
    </source>
</evidence>
<protein>
    <submittedName>
        <fullName evidence="2">Uncharacterized protein</fullName>
    </submittedName>
</protein>
<keyword evidence="1" id="KW-1133">Transmembrane helix</keyword>
<sequence>MLIDETLLKLLSLIVVILVGFANLIKQDPLKRWKDDIKDDLEILSKIPKDHQHRKLVEYSLNASLLGAYAKDQPPWYSWKYKENRPVFVLTIVLIVLVCLLVFL</sequence>
<feature type="transmembrane region" description="Helical" evidence="1">
    <location>
        <begin position="87"/>
        <end position="103"/>
    </location>
</feature>
<accession>A0A1E5BGN0</accession>
<dbReference type="AlphaFoldDB" id="A0A1E5BGN0"/>
<name>A0A1E5BGN0_9VIBR</name>
<keyword evidence="1" id="KW-0472">Membrane</keyword>
<feature type="transmembrane region" description="Helical" evidence="1">
    <location>
        <begin position="6"/>
        <end position="25"/>
    </location>
</feature>
<dbReference type="Proteomes" id="UP000094741">
    <property type="component" value="Unassembled WGS sequence"/>
</dbReference>